<evidence type="ECO:0000313" key="1">
    <source>
        <dbReference type="EMBL" id="KAK4029584.1"/>
    </source>
</evidence>
<protein>
    <submittedName>
        <fullName evidence="1">Uncharacterized protein</fullName>
    </submittedName>
</protein>
<dbReference type="EMBL" id="JAOYFB010000039">
    <property type="protein sequence ID" value="KAK4029584.1"/>
    <property type="molecule type" value="Genomic_DNA"/>
</dbReference>
<organism evidence="1 2">
    <name type="scientific">Daphnia magna</name>
    <dbReference type="NCBI Taxonomy" id="35525"/>
    <lineage>
        <taxon>Eukaryota</taxon>
        <taxon>Metazoa</taxon>
        <taxon>Ecdysozoa</taxon>
        <taxon>Arthropoda</taxon>
        <taxon>Crustacea</taxon>
        <taxon>Branchiopoda</taxon>
        <taxon>Diplostraca</taxon>
        <taxon>Cladocera</taxon>
        <taxon>Anomopoda</taxon>
        <taxon>Daphniidae</taxon>
        <taxon>Daphnia</taxon>
    </lineage>
</organism>
<reference evidence="1 2" key="1">
    <citation type="journal article" date="2023" name="Nucleic Acids Res.">
        <title>The hologenome of Daphnia magna reveals possible DNA methylation and microbiome-mediated evolution of the host genome.</title>
        <authorList>
            <person name="Chaturvedi A."/>
            <person name="Li X."/>
            <person name="Dhandapani V."/>
            <person name="Marshall H."/>
            <person name="Kissane S."/>
            <person name="Cuenca-Cambronero M."/>
            <person name="Asole G."/>
            <person name="Calvet F."/>
            <person name="Ruiz-Romero M."/>
            <person name="Marangio P."/>
            <person name="Guigo R."/>
            <person name="Rago D."/>
            <person name="Mirbahai L."/>
            <person name="Eastwood N."/>
            <person name="Colbourne J.K."/>
            <person name="Zhou J."/>
            <person name="Mallon E."/>
            <person name="Orsini L."/>
        </authorList>
    </citation>
    <scope>NUCLEOTIDE SEQUENCE [LARGE SCALE GENOMIC DNA]</scope>
    <source>
        <strain evidence="1">LRV0_1</strain>
    </source>
</reference>
<sequence>MEIMWEATSFFRGKKITNFSMCQSWPDGRAMAWKLDAVSSEYLPKYPTPSGQVVVWGTWLSCLGT</sequence>
<dbReference type="Proteomes" id="UP001234178">
    <property type="component" value="Unassembled WGS sequence"/>
</dbReference>
<gene>
    <name evidence="1" type="ORF">OUZ56_022563</name>
</gene>
<proteinExistence type="predicted"/>
<accession>A0ABR0AWU5</accession>
<comment type="caution">
    <text evidence="1">The sequence shown here is derived from an EMBL/GenBank/DDBJ whole genome shotgun (WGS) entry which is preliminary data.</text>
</comment>
<name>A0ABR0AWU5_9CRUS</name>
<keyword evidence="2" id="KW-1185">Reference proteome</keyword>
<evidence type="ECO:0000313" key="2">
    <source>
        <dbReference type="Proteomes" id="UP001234178"/>
    </source>
</evidence>